<feature type="chain" id="PRO_5011828383" description="Carboxylic ester hydrolase" evidence="8">
    <location>
        <begin position="21"/>
        <end position="536"/>
    </location>
</feature>
<evidence type="ECO:0000313" key="9">
    <source>
        <dbReference type="EMBL" id="OIW34129.1"/>
    </source>
</evidence>
<evidence type="ECO:0000256" key="2">
    <source>
        <dbReference type="ARBA" id="ARBA00022487"/>
    </source>
</evidence>
<proteinExistence type="inferred from homology"/>
<dbReference type="PANTHER" id="PTHR33938">
    <property type="entry name" value="FERULOYL ESTERASE B-RELATED"/>
    <property type="match status" value="1"/>
</dbReference>
<dbReference type="OrthoDB" id="3039123at2759"/>
<keyword evidence="6" id="KW-0106">Calcium</keyword>
<keyword evidence="10" id="KW-1185">Reference proteome</keyword>
<organism evidence="9 10">
    <name type="scientific">Coniochaeta ligniaria NRRL 30616</name>
    <dbReference type="NCBI Taxonomy" id="1408157"/>
    <lineage>
        <taxon>Eukaryota</taxon>
        <taxon>Fungi</taxon>
        <taxon>Dikarya</taxon>
        <taxon>Ascomycota</taxon>
        <taxon>Pezizomycotina</taxon>
        <taxon>Sordariomycetes</taxon>
        <taxon>Sordariomycetidae</taxon>
        <taxon>Coniochaetales</taxon>
        <taxon>Coniochaetaceae</taxon>
        <taxon>Coniochaeta</taxon>
    </lineage>
</organism>
<dbReference type="GO" id="GO:0046872">
    <property type="term" value="F:metal ion binding"/>
    <property type="evidence" value="ECO:0007669"/>
    <property type="project" value="UniProtKB-KW"/>
</dbReference>
<keyword evidence="3" id="KW-0479">Metal-binding</keyword>
<dbReference type="InterPro" id="IPR029058">
    <property type="entry name" value="AB_hydrolase_fold"/>
</dbReference>
<evidence type="ECO:0000256" key="4">
    <source>
        <dbReference type="ARBA" id="ARBA00022729"/>
    </source>
</evidence>
<comment type="similarity">
    <text evidence="1 8">Belongs to the tannase family.</text>
</comment>
<reference evidence="9 10" key="1">
    <citation type="submission" date="2016-10" db="EMBL/GenBank/DDBJ databases">
        <title>Draft genome sequence of Coniochaeta ligniaria NRRL30616, a lignocellulolytic fungus for bioabatement of inhibitors in plant biomass hydrolysates.</title>
        <authorList>
            <consortium name="DOE Joint Genome Institute"/>
            <person name="Jimenez D.J."/>
            <person name="Hector R.E."/>
            <person name="Riley R."/>
            <person name="Sun H."/>
            <person name="Grigoriev I.V."/>
            <person name="Van Elsas J.D."/>
            <person name="Nichols N.N."/>
        </authorList>
    </citation>
    <scope>NUCLEOTIDE SEQUENCE [LARGE SCALE GENOMIC DNA]</scope>
    <source>
        <strain evidence="9 10">NRRL 30616</strain>
    </source>
</reference>
<dbReference type="Proteomes" id="UP000182658">
    <property type="component" value="Unassembled WGS sequence"/>
</dbReference>
<protein>
    <recommendedName>
        <fullName evidence="8">Carboxylic ester hydrolase</fullName>
        <ecNumber evidence="8">3.1.1.-</ecNumber>
    </recommendedName>
</protein>
<dbReference type="GO" id="GO:0030600">
    <property type="term" value="F:feruloyl esterase activity"/>
    <property type="evidence" value="ECO:0007669"/>
    <property type="project" value="UniProtKB-ARBA"/>
</dbReference>
<dbReference type="Pfam" id="PF07519">
    <property type="entry name" value="Tannase"/>
    <property type="match status" value="2"/>
</dbReference>
<evidence type="ECO:0000256" key="1">
    <source>
        <dbReference type="ARBA" id="ARBA00006249"/>
    </source>
</evidence>
<keyword evidence="7" id="KW-1015">Disulfide bond</keyword>
<evidence type="ECO:0000256" key="8">
    <source>
        <dbReference type="RuleBase" id="RU361238"/>
    </source>
</evidence>
<dbReference type="EC" id="3.1.1.-" evidence="8"/>
<feature type="signal peptide" evidence="8">
    <location>
        <begin position="1"/>
        <end position="20"/>
    </location>
</feature>
<keyword evidence="5 8" id="KW-0378">Hydrolase</keyword>
<dbReference type="SUPFAM" id="SSF53474">
    <property type="entry name" value="alpha/beta-Hydrolases"/>
    <property type="match status" value="1"/>
</dbReference>
<keyword evidence="2" id="KW-0719">Serine esterase</keyword>
<evidence type="ECO:0000313" key="10">
    <source>
        <dbReference type="Proteomes" id="UP000182658"/>
    </source>
</evidence>
<accession>A0A1J7JL72</accession>
<dbReference type="AlphaFoldDB" id="A0A1J7JL72"/>
<evidence type="ECO:0000256" key="6">
    <source>
        <dbReference type="ARBA" id="ARBA00022837"/>
    </source>
</evidence>
<name>A0A1J7JL72_9PEZI</name>
<evidence type="ECO:0000256" key="7">
    <source>
        <dbReference type="ARBA" id="ARBA00023157"/>
    </source>
</evidence>
<dbReference type="PANTHER" id="PTHR33938:SF2">
    <property type="entry name" value="CARBOXYLIC ESTER HYDROLASE"/>
    <property type="match status" value="1"/>
</dbReference>
<evidence type="ECO:0000256" key="3">
    <source>
        <dbReference type="ARBA" id="ARBA00022723"/>
    </source>
</evidence>
<evidence type="ECO:0000256" key="5">
    <source>
        <dbReference type="ARBA" id="ARBA00022801"/>
    </source>
</evidence>
<dbReference type="EMBL" id="KV875094">
    <property type="protein sequence ID" value="OIW34129.1"/>
    <property type="molecule type" value="Genomic_DNA"/>
</dbReference>
<dbReference type="InParanoid" id="A0A1J7JL72"/>
<gene>
    <name evidence="9" type="ORF">CONLIGDRAFT_568599</name>
</gene>
<dbReference type="InterPro" id="IPR011118">
    <property type="entry name" value="Tannase/feruloyl_esterase"/>
</dbReference>
<keyword evidence="4 8" id="KW-0732">Signal</keyword>
<sequence>MGIQGLTFIFLAALTATIPAATLDCTACAINRALPSSSGAKVNYVKHVPLNGSFTGSANDTFGPSTYTGLTSLCAVSVNVPSSANSSFNFGLFMPDGWNGRIITTGNGGFGGGINWADMVAFSHYGMASMSTDTGHISFAVDGSWGLNQPEKITDWGYRAMHGSVLLAKELVKSYYNANITYSYYASCSTGGRQGLKEIQLHPDSFDGLAVGAPAWEYPNLPASTLKQGLYNLPVEAPHHIPPELFPVIAAEVTRQCDPQDGLRDGIVSDPFSCNFRYEQLLCQPGVTSNCLTPEQLDTVYQFYDDFVDVNQTFVFPGLTLGTDASLLVASPNELGVDFFKYWVHGDPNWDLSTFTYADIDLARRLNPGNASSDDYDLTPYRSNGGKILMYHGLADGIIPTKSSLYFYNHVYRALLQKGLSSLDDFYRLFLIADMNHCSGSHNAPWYIGGGSQAVTGVTHSVPGFQDAQHDVILAMIRWVEQGVAPDEIIATKYKDDNVAKGVELQRPLCPYPLQAKYVGSGNNSDPSSWSCRSLY</sequence>